<accession>A0AAP3CME4</accession>
<dbReference type="InterPro" id="IPR037883">
    <property type="entry name" value="Knr4/Smi1-like_sf"/>
</dbReference>
<dbReference type="SUPFAM" id="SSF160631">
    <property type="entry name" value="SMI1/KNR4-like"/>
    <property type="match status" value="1"/>
</dbReference>
<dbReference type="SMART" id="SM00860">
    <property type="entry name" value="SMI1_KNR4"/>
    <property type="match status" value="1"/>
</dbReference>
<evidence type="ECO:0000259" key="1">
    <source>
        <dbReference type="SMART" id="SM00860"/>
    </source>
</evidence>
<gene>
    <name evidence="2" type="ORF">MOC71_13355</name>
</gene>
<evidence type="ECO:0000313" key="3">
    <source>
        <dbReference type="Proteomes" id="UP001067121"/>
    </source>
</evidence>
<dbReference type="InterPro" id="IPR018958">
    <property type="entry name" value="Knr4/Smi1-like_dom"/>
</dbReference>
<feature type="domain" description="Knr4/Smi1-like" evidence="1">
    <location>
        <begin position="17"/>
        <end position="145"/>
    </location>
</feature>
<comment type="caution">
    <text evidence="2">The sequence shown here is derived from an EMBL/GenBank/DDBJ whole genome shotgun (WGS) entry which is preliminary data.</text>
</comment>
<proteinExistence type="predicted"/>
<dbReference type="RefSeq" id="WP_268544071.1">
    <property type="nucleotide sequence ID" value="NZ_JALAOH010000040.1"/>
</dbReference>
<evidence type="ECO:0000313" key="2">
    <source>
        <dbReference type="EMBL" id="MCY8317695.1"/>
    </source>
</evidence>
<organism evidence="2 3">
    <name type="scientific">Bacillus vallismortis</name>
    <dbReference type="NCBI Taxonomy" id="72361"/>
    <lineage>
        <taxon>Bacteria</taxon>
        <taxon>Bacillati</taxon>
        <taxon>Bacillota</taxon>
        <taxon>Bacilli</taxon>
        <taxon>Bacillales</taxon>
        <taxon>Bacillaceae</taxon>
        <taxon>Bacillus</taxon>
    </lineage>
</organism>
<dbReference type="EMBL" id="JALAOH010000040">
    <property type="protein sequence ID" value="MCY8317695.1"/>
    <property type="molecule type" value="Genomic_DNA"/>
</dbReference>
<sequence length="279" mass="32278">MRVIWLNIEYDPFRLKDISEDEVRKIEKELNVTLPHEYKKLIIQQNGGLITFNAFPTKHITSWADDHIQVDHMRGIGKDLGILESDCLIKEWGLPQKLLFIQGDGHNGVALDYRLTNENPPVHFFDLELNNDFKIAGSFNEFLSKLYTHEYEKIQEDENLNFDDIPSIDPNDPDAIQKEEVEKILANKNPMEMYRISLFPIQSFEDLKWLLNVINHNSIEAQGDMAFELADVLMSVVSSYSHQIKSNNLKTVVQAAAQKLGVFKNEDTEIILNQLKDFM</sequence>
<reference evidence="2" key="1">
    <citation type="submission" date="2022-02" db="EMBL/GenBank/DDBJ databases">
        <title>Crop Bioprotection Bacillus Genome Sequencing.</title>
        <authorList>
            <person name="Dunlap C."/>
        </authorList>
    </citation>
    <scope>NUCLEOTIDE SEQUENCE</scope>
    <source>
        <strain evidence="2">98-1</strain>
    </source>
</reference>
<dbReference type="Pfam" id="PF14568">
    <property type="entry name" value="SUKH_6"/>
    <property type="match status" value="1"/>
</dbReference>
<name>A0AAP3CME4_BACVA</name>
<dbReference type="Proteomes" id="UP001067121">
    <property type="component" value="Unassembled WGS sequence"/>
</dbReference>
<dbReference type="AlphaFoldDB" id="A0AAP3CME4"/>
<protein>
    <submittedName>
        <fullName evidence="2">SMI1/KNR4 family protein</fullName>
    </submittedName>
</protein>
<dbReference type="Gene3D" id="3.40.1580.10">
    <property type="entry name" value="SMI1/KNR4-like"/>
    <property type="match status" value="1"/>
</dbReference>